<dbReference type="PANTHER" id="PTHR38041">
    <property type="entry name" value="CHORISMATE MUTASE"/>
    <property type="match status" value="1"/>
</dbReference>
<evidence type="ECO:0000256" key="1">
    <source>
        <dbReference type="ARBA" id="ARBA00023235"/>
    </source>
</evidence>
<organism evidence="3 4">
    <name type="scientific">Actinoplanes oblitus</name>
    <dbReference type="NCBI Taxonomy" id="3040509"/>
    <lineage>
        <taxon>Bacteria</taxon>
        <taxon>Bacillati</taxon>
        <taxon>Actinomycetota</taxon>
        <taxon>Actinomycetes</taxon>
        <taxon>Micromonosporales</taxon>
        <taxon>Micromonosporaceae</taxon>
        <taxon>Actinoplanes</taxon>
    </lineage>
</organism>
<gene>
    <name evidence="3" type="ORF">ACTOB_005512</name>
</gene>
<feature type="domain" description="Chorismate mutase" evidence="2">
    <location>
        <begin position="2"/>
        <end position="92"/>
    </location>
</feature>
<dbReference type="RefSeq" id="WP_284914739.1">
    <property type="nucleotide sequence ID" value="NZ_CP126980.1"/>
</dbReference>
<keyword evidence="1" id="KW-0413">Isomerase</keyword>
<keyword evidence="4" id="KW-1185">Reference proteome</keyword>
<protein>
    <submittedName>
        <fullName evidence="3">Chorismate mutase</fullName>
    </submittedName>
</protein>
<reference evidence="3 4" key="1">
    <citation type="submission" date="2023-06" db="EMBL/GenBank/DDBJ databases">
        <authorList>
            <person name="Yushchuk O."/>
            <person name="Binda E."/>
            <person name="Ruckert-Reed C."/>
            <person name="Fedorenko V."/>
            <person name="Kalinowski J."/>
            <person name="Marinelli F."/>
        </authorList>
    </citation>
    <scope>NUCLEOTIDE SEQUENCE [LARGE SCALE GENOMIC DNA]</scope>
    <source>
        <strain evidence="3 4">NRRL 3884</strain>
    </source>
</reference>
<dbReference type="Proteomes" id="UP001240150">
    <property type="component" value="Chromosome"/>
</dbReference>
<dbReference type="InterPro" id="IPR036979">
    <property type="entry name" value="CM_dom_sf"/>
</dbReference>
<dbReference type="EMBL" id="CP126980">
    <property type="protein sequence ID" value="WIM93531.1"/>
    <property type="molecule type" value="Genomic_DNA"/>
</dbReference>
<dbReference type="Pfam" id="PF01817">
    <property type="entry name" value="CM_2"/>
    <property type="match status" value="1"/>
</dbReference>
<dbReference type="PROSITE" id="PS51168">
    <property type="entry name" value="CHORISMATE_MUT_2"/>
    <property type="match status" value="1"/>
</dbReference>
<evidence type="ECO:0000259" key="2">
    <source>
        <dbReference type="PROSITE" id="PS51168"/>
    </source>
</evidence>
<dbReference type="SUPFAM" id="SSF48600">
    <property type="entry name" value="Chorismate mutase II"/>
    <property type="match status" value="1"/>
</dbReference>
<dbReference type="Gene3D" id="1.20.59.10">
    <property type="entry name" value="Chorismate mutase"/>
    <property type="match status" value="1"/>
</dbReference>
<dbReference type="PANTHER" id="PTHR38041:SF1">
    <property type="entry name" value="CHORISMATE MUTASE"/>
    <property type="match status" value="1"/>
</dbReference>
<dbReference type="SMART" id="SM00830">
    <property type="entry name" value="CM_2"/>
    <property type="match status" value="1"/>
</dbReference>
<dbReference type="InterPro" id="IPR051331">
    <property type="entry name" value="Chorismate_mutase-related"/>
</dbReference>
<dbReference type="InterPro" id="IPR036263">
    <property type="entry name" value="Chorismate_II_sf"/>
</dbReference>
<dbReference type="InterPro" id="IPR002701">
    <property type="entry name" value="CM_II_prokaryot"/>
</dbReference>
<accession>A0ABY8W6S2</accession>
<evidence type="ECO:0000313" key="3">
    <source>
        <dbReference type="EMBL" id="WIM93531.1"/>
    </source>
</evidence>
<name>A0ABY8W6S2_9ACTN</name>
<proteinExistence type="predicted"/>
<sequence>MSAGESPLAGVRREIDAIDGELVRLLAAREVLVRRAGALKRDEQAVRAPGRVEEVIAKVRGLAAESGASPEVVERVYRAMIGAFVDLELAQHRADRRP</sequence>
<evidence type="ECO:0000313" key="4">
    <source>
        <dbReference type="Proteomes" id="UP001240150"/>
    </source>
</evidence>